<dbReference type="AlphaFoldDB" id="X1FMG1"/>
<sequence length="218" mass="25081">MTRDLGPYIIFCSTREYCKNRAILFAANTPDTRKPVTEIFEEIRDAVNGRSLTPLAQDLGRCLSKSVGFHHSGLDSRIKKLVEDKFLNEEIKFIFATTGLAYGINLPARSVVLFDMKMYDPLRNVSSYIPVYLYQQMAGRAGRPQFDIDGYSFIVTRNKKDEMAAHEKYFKGILKRAFSHIAEDAYFRKAILELIYSNRGRPEEILTFFQKNILPLSI</sequence>
<evidence type="ECO:0000313" key="6">
    <source>
        <dbReference type="EMBL" id="GAH46876.1"/>
    </source>
</evidence>
<dbReference type="PROSITE" id="PS51194">
    <property type="entry name" value="HELICASE_CTER"/>
    <property type="match status" value="1"/>
</dbReference>
<dbReference type="PANTHER" id="PTHR47961">
    <property type="entry name" value="DNA POLYMERASE THETA, PUTATIVE (AFU_ORTHOLOGUE AFUA_1G05260)-RELATED"/>
    <property type="match status" value="1"/>
</dbReference>
<name>X1FMG1_9ZZZZ</name>
<dbReference type="GO" id="GO:0005524">
    <property type="term" value="F:ATP binding"/>
    <property type="evidence" value="ECO:0007669"/>
    <property type="project" value="UniProtKB-KW"/>
</dbReference>
<evidence type="ECO:0000256" key="2">
    <source>
        <dbReference type="ARBA" id="ARBA00022801"/>
    </source>
</evidence>
<keyword evidence="1" id="KW-0547">Nucleotide-binding</keyword>
<dbReference type="SUPFAM" id="SSF52540">
    <property type="entry name" value="P-loop containing nucleoside triphosphate hydrolases"/>
    <property type="match status" value="1"/>
</dbReference>
<reference evidence="6" key="1">
    <citation type="journal article" date="2014" name="Front. Microbiol.">
        <title>High frequency of phylogenetically diverse reductive dehalogenase-homologous genes in deep subseafloor sedimentary metagenomes.</title>
        <authorList>
            <person name="Kawai M."/>
            <person name="Futagami T."/>
            <person name="Toyoda A."/>
            <person name="Takaki Y."/>
            <person name="Nishi S."/>
            <person name="Hori S."/>
            <person name="Arai W."/>
            <person name="Tsubouchi T."/>
            <person name="Morono Y."/>
            <person name="Uchiyama I."/>
            <person name="Ito T."/>
            <person name="Fujiyama A."/>
            <person name="Inagaki F."/>
            <person name="Takami H."/>
        </authorList>
    </citation>
    <scope>NUCLEOTIDE SEQUENCE</scope>
    <source>
        <strain evidence="6">Expedition CK06-06</strain>
    </source>
</reference>
<dbReference type="PANTHER" id="PTHR47961:SF10">
    <property type="entry name" value="ATP-DEPENDENT DNA HELICASE HEL308"/>
    <property type="match status" value="1"/>
</dbReference>
<dbReference type="Pfam" id="PF00271">
    <property type="entry name" value="Helicase_C"/>
    <property type="match status" value="1"/>
</dbReference>
<keyword evidence="3" id="KW-0347">Helicase</keyword>
<dbReference type="InterPro" id="IPR001650">
    <property type="entry name" value="Helicase_C-like"/>
</dbReference>
<feature type="domain" description="Helicase C-terminal" evidence="5">
    <location>
        <begin position="4"/>
        <end position="195"/>
    </location>
</feature>
<dbReference type="GO" id="GO:0004386">
    <property type="term" value="F:helicase activity"/>
    <property type="evidence" value="ECO:0007669"/>
    <property type="project" value="UniProtKB-KW"/>
</dbReference>
<gene>
    <name evidence="6" type="ORF">S03H2_12474</name>
</gene>
<evidence type="ECO:0000256" key="4">
    <source>
        <dbReference type="ARBA" id="ARBA00022840"/>
    </source>
</evidence>
<proteinExistence type="predicted"/>
<keyword evidence="2" id="KW-0378">Hydrolase</keyword>
<evidence type="ECO:0000256" key="1">
    <source>
        <dbReference type="ARBA" id="ARBA00022741"/>
    </source>
</evidence>
<dbReference type="GO" id="GO:0016787">
    <property type="term" value="F:hydrolase activity"/>
    <property type="evidence" value="ECO:0007669"/>
    <property type="project" value="UniProtKB-KW"/>
</dbReference>
<comment type="caution">
    <text evidence="6">The sequence shown here is derived from an EMBL/GenBank/DDBJ whole genome shotgun (WGS) entry which is preliminary data.</text>
</comment>
<dbReference type="InterPro" id="IPR027417">
    <property type="entry name" value="P-loop_NTPase"/>
</dbReference>
<dbReference type="EMBL" id="BARU01006346">
    <property type="protein sequence ID" value="GAH46876.1"/>
    <property type="molecule type" value="Genomic_DNA"/>
</dbReference>
<accession>X1FMG1</accession>
<keyword evidence="4" id="KW-0067">ATP-binding</keyword>
<dbReference type="SMART" id="SM00490">
    <property type="entry name" value="HELICc"/>
    <property type="match status" value="1"/>
</dbReference>
<evidence type="ECO:0000259" key="5">
    <source>
        <dbReference type="PROSITE" id="PS51194"/>
    </source>
</evidence>
<evidence type="ECO:0000256" key="3">
    <source>
        <dbReference type="ARBA" id="ARBA00022806"/>
    </source>
</evidence>
<protein>
    <recommendedName>
        <fullName evidence="5">Helicase C-terminal domain-containing protein</fullName>
    </recommendedName>
</protein>
<dbReference type="InterPro" id="IPR050474">
    <property type="entry name" value="Hel308_SKI2-like"/>
</dbReference>
<organism evidence="6">
    <name type="scientific">marine sediment metagenome</name>
    <dbReference type="NCBI Taxonomy" id="412755"/>
    <lineage>
        <taxon>unclassified sequences</taxon>
        <taxon>metagenomes</taxon>
        <taxon>ecological metagenomes</taxon>
    </lineage>
</organism>
<dbReference type="Gene3D" id="3.40.50.300">
    <property type="entry name" value="P-loop containing nucleotide triphosphate hydrolases"/>
    <property type="match status" value="1"/>
</dbReference>